<feature type="region of interest" description="Disordered" evidence="4">
    <location>
        <begin position="137"/>
        <end position="159"/>
    </location>
</feature>
<evidence type="ECO:0000313" key="6">
    <source>
        <dbReference type="EMBL" id="SDZ43514.1"/>
    </source>
</evidence>
<dbReference type="SUPFAM" id="SSF46785">
    <property type="entry name" value="Winged helix' DNA-binding domain"/>
    <property type="match status" value="1"/>
</dbReference>
<dbReference type="AlphaFoldDB" id="A0A1H3SZY1"/>
<dbReference type="OrthoDB" id="9792527at2"/>
<keyword evidence="7" id="KW-1185">Reference proteome</keyword>
<protein>
    <submittedName>
        <fullName evidence="6">Transcriptional regulator, HxlR family</fullName>
    </submittedName>
</protein>
<dbReference type="STRING" id="137265.SAMN05421684_4995"/>
<dbReference type="Gene3D" id="1.10.10.10">
    <property type="entry name" value="Winged helix-like DNA-binding domain superfamily/Winged helix DNA-binding domain"/>
    <property type="match status" value="1"/>
</dbReference>
<reference evidence="7" key="1">
    <citation type="submission" date="2016-10" db="EMBL/GenBank/DDBJ databases">
        <authorList>
            <person name="Varghese N."/>
            <person name="Submissions S."/>
        </authorList>
    </citation>
    <scope>NUCLEOTIDE SEQUENCE [LARGE SCALE GENOMIC DNA]</scope>
    <source>
        <strain evidence="7">DSM 44718</strain>
    </source>
</reference>
<evidence type="ECO:0000256" key="1">
    <source>
        <dbReference type="ARBA" id="ARBA00023015"/>
    </source>
</evidence>
<gene>
    <name evidence="6" type="ORF">SAMN05421684_4995</name>
</gene>
<dbReference type="InterPro" id="IPR036390">
    <property type="entry name" value="WH_DNA-bd_sf"/>
</dbReference>
<dbReference type="InterPro" id="IPR002577">
    <property type="entry name" value="HTH_HxlR"/>
</dbReference>
<keyword evidence="1" id="KW-0805">Transcription regulation</keyword>
<dbReference type="PROSITE" id="PS51118">
    <property type="entry name" value="HTH_HXLR"/>
    <property type="match status" value="1"/>
</dbReference>
<proteinExistence type="predicted"/>
<dbReference type="GO" id="GO:0003677">
    <property type="term" value="F:DNA binding"/>
    <property type="evidence" value="ECO:0007669"/>
    <property type="project" value="UniProtKB-KW"/>
</dbReference>
<organism evidence="6 7">
    <name type="scientific">Asanoa ishikariensis</name>
    <dbReference type="NCBI Taxonomy" id="137265"/>
    <lineage>
        <taxon>Bacteria</taxon>
        <taxon>Bacillati</taxon>
        <taxon>Actinomycetota</taxon>
        <taxon>Actinomycetes</taxon>
        <taxon>Micromonosporales</taxon>
        <taxon>Micromonosporaceae</taxon>
        <taxon>Asanoa</taxon>
    </lineage>
</organism>
<evidence type="ECO:0000259" key="5">
    <source>
        <dbReference type="PROSITE" id="PS51118"/>
    </source>
</evidence>
<dbReference type="PANTHER" id="PTHR33204:SF36">
    <property type="entry name" value="TRANSCRIPTIONAL REGULATORY PROTEIN"/>
    <property type="match status" value="1"/>
</dbReference>
<name>A0A1H3SZY1_9ACTN</name>
<evidence type="ECO:0000313" key="7">
    <source>
        <dbReference type="Proteomes" id="UP000199632"/>
    </source>
</evidence>
<sequence length="159" mass="17630">MQRTDFSAMACSIARTLDVIGEPWSPLVLRDVWVGLNRFEQLQADLGISRKVLTERLNHLVEQGVLERRPYDRRPRYEYVLTEKGTELVDLLMVMAGWGDKWLAGEAGPPVLYRHHACGEISGVDLRCTACGEPMHANDIDPLPGPGAAPTTARPPAGR</sequence>
<accession>A0A1H3SZY1</accession>
<evidence type="ECO:0000256" key="4">
    <source>
        <dbReference type="SAM" id="MobiDB-lite"/>
    </source>
</evidence>
<dbReference type="Pfam" id="PF01638">
    <property type="entry name" value="HxlR"/>
    <property type="match status" value="1"/>
</dbReference>
<dbReference type="PANTHER" id="PTHR33204">
    <property type="entry name" value="TRANSCRIPTIONAL REGULATOR, MARR FAMILY"/>
    <property type="match status" value="1"/>
</dbReference>
<dbReference type="Proteomes" id="UP000199632">
    <property type="component" value="Unassembled WGS sequence"/>
</dbReference>
<keyword evidence="3" id="KW-0804">Transcription</keyword>
<evidence type="ECO:0000256" key="2">
    <source>
        <dbReference type="ARBA" id="ARBA00023125"/>
    </source>
</evidence>
<dbReference type="EMBL" id="FNQB01000003">
    <property type="protein sequence ID" value="SDZ43514.1"/>
    <property type="molecule type" value="Genomic_DNA"/>
</dbReference>
<keyword evidence="2" id="KW-0238">DNA-binding</keyword>
<evidence type="ECO:0000256" key="3">
    <source>
        <dbReference type="ARBA" id="ARBA00023163"/>
    </source>
</evidence>
<dbReference type="InterPro" id="IPR036388">
    <property type="entry name" value="WH-like_DNA-bd_sf"/>
</dbReference>
<feature type="compositionally biased region" description="Low complexity" evidence="4">
    <location>
        <begin position="146"/>
        <end position="159"/>
    </location>
</feature>
<dbReference type="RefSeq" id="WP_090798024.1">
    <property type="nucleotide sequence ID" value="NZ_BOND01000004.1"/>
</dbReference>
<feature type="domain" description="HTH hxlR-type" evidence="5">
    <location>
        <begin position="11"/>
        <end position="107"/>
    </location>
</feature>